<dbReference type="Proteomes" id="UP000232688">
    <property type="component" value="Unassembled WGS sequence"/>
</dbReference>
<dbReference type="VEuPathDB" id="FungiDB:RhiirA1_470816"/>
<comment type="caution">
    <text evidence="2">The sequence shown here is derived from an EMBL/GenBank/DDBJ whole genome shotgun (WGS) entry which is preliminary data.</text>
</comment>
<evidence type="ECO:0000313" key="3">
    <source>
        <dbReference type="Proteomes" id="UP000232688"/>
    </source>
</evidence>
<dbReference type="AlphaFoldDB" id="A0A2N0R5I7"/>
<name>A0A2N0R5I7_9GLOM</name>
<protein>
    <recommendedName>
        <fullName evidence="1">MULE transposase domain-containing protein</fullName>
    </recommendedName>
</protein>
<organism evidence="2 3">
    <name type="scientific">Rhizophagus irregularis</name>
    <dbReference type="NCBI Taxonomy" id="588596"/>
    <lineage>
        <taxon>Eukaryota</taxon>
        <taxon>Fungi</taxon>
        <taxon>Fungi incertae sedis</taxon>
        <taxon>Mucoromycota</taxon>
        <taxon>Glomeromycotina</taxon>
        <taxon>Glomeromycetes</taxon>
        <taxon>Glomerales</taxon>
        <taxon>Glomeraceae</taxon>
        <taxon>Rhizophagus</taxon>
    </lineage>
</organism>
<feature type="non-terminal residue" evidence="2">
    <location>
        <position position="338"/>
    </location>
</feature>
<reference evidence="2 3" key="1">
    <citation type="submission" date="2017-10" db="EMBL/GenBank/DDBJ databases">
        <title>Extensive intraspecific genome diversity in a model arbuscular mycorrhizal fungus.</title>
        <authorList>
            <person name="Chen E.C.H."/>
            <person name="Morin E."/>
            <person name="Baudet D."/>
            <person name="Noel J."/>
            <person name="Ndikumana S."/>
            <person name="Charron P."/>
            <person name="St-Onge C."/>
            <person name="Giorgi J."/>
            <person name="Grigoriev I.V."/>
            <person name="Roux C."/>
            <person name="Martin F.M."/>
            <person name="Corradi N."/>
        </authorList>
    </citation>
    <scope>NUCLEOTIDE SEQUENCE [LARGE SCALE GENOMIC DNA]</scope>
    <source>
        <strain evidence="2 3">A1</strain>
    </source>
</reference>
<dbReference type="EMBL" id="LLXH01001521">
    <property type="protein sequence ID" value="PKC58540.1"/>
    <property type="molecule type" value="Genomic_DNA"/>
</dbReference>
<dbReference type="VEuPathDB" id="FungiDB:RhiirFUN_010871"/>
<dbReference type="VEuPathDB" id="FungiDB:FUN_005520"/>
<dbReference type="InterPro" id="IPR018289">
    <property type="entry name" value="MULE_transposase_dom"/>
</dbReference>
<dbReference type="Pfam" id="PF10551">
    <property type="entry name" value="MULE"/>
    <property type="match status" value="1"/>
</dbReference>
<reference evidence="2 3" key="2">
    <citation type="submission" date="2017-10" db="EMBL/GenBank/DDBJ databases">
        <title>Genome analyses suggest a sexual origin of heterokaryosis in a supposedly ancient asexual fungus.</title>
        <authorList>
            <person name="Corradi N."/>
            <person name="Sedzielewska K."/>
            <person name="Noel J."/>
            <person name="Charron P."/>
            <person name="Farinelli L."/>
            <person name="Marton T."/>
            <person name="Kruger M."/>
            <person name="Pelin A."/>
            <person name="Brachmann A."/>
            <person name="Corradi N."/>
        </authorList>
    </citation>
    <scope>NUCLEOTIDE SEQUENCE [LARGE SCALE GENOMIC DNA]</scope>
    <source>
        <strain evidence="2 3">A1</strain>
    </source>
</reference>
<accession>A0A2N0R5I7</accession>
<evidence type="ECO:0000259" key="1">
    <source>
        <dbReference type="Pfam" id="PF10551"/>
    </source>
</evidence>
<sequence>MQTSNVNNNESAVKKRCSGCKKDQDEQMFIDGKAVRATCFNCRSSNKMRKKQSRNPSRSENEEGNEIFEKPLIEFEELTDELLLAMDEHTSSYPKTIAEIIIEAVQNADDYKWIYNKHYQQKKTITSFWYTCAQRCITLKPSRKNPDPNKQPPTDFSVPDWVKDYILQNLDLFPQVIYAQLIKQEMPTFIRQKQIHYWWSQYMTKQYKRKDDAYDSAHDWLYEKGYEIIVLREQNIQINECGIDATYNTNNLTFELYVLHAEVDGTGYPLGYLFLDNNGNGVSGARTNIITRFLAKFREYGIFPQFFLTDKDFAQISAGQTVWPNAKIQLCHWHLRRA</sequence>
<gene>
    <name evidence="2" type="ORF">RhiirA1_470816</name>
</gene>
<proteinExistence type="predicted"/>
<evidence type="ECO:0000313" key="2">
    <source>
        <dbReference type="EMBL" id="PKC58540.1"/>
    </source>
</evidence>
<feature type="domain" description="MULE transposase" evidence="1">
    <location>
        <begin position="243"/>
        <end position="335"/>
    </location>
</feature>